<sequence length="70" mass="7749">MNDSREIPVPRQPVPPWNLKRVEHYALIMLNSMAAGGSAGLSDGDIDFAIDVAERLARKLAERGHINDHD</sequence>
<accession>A0AA48GYC5</accession>
<dbReference type="RefSeq" id="WP_316412802.1">
    <property type="nucleotide sequence ID" value="NZ_AP027080.1"/>
</dbReference>
<evidence type="ECO:0000313" key="2">
    <source>
        <dbReference type="Proteomes" id="UP001238179"/>
    </source>
</evidence>
<organism evidence="1 2">
    <name type="scientific">Mesoterricola silvestris</name>
    <dbReference type="NCBI Taxonomy" id="2927979"/>
    <lineage>
        <taxon>Bacteria</taxon>
        <taxon>Pseudomonadati</taxon>
        <taxon>Acidobacteriota</taxon>
        <taxon>Holophagae</taxon>
        <taxon>Holophagales</taxon>
        <taxon>Holophagaceae</taxon>
        <taxon>Mesoterricola</taxon>
    </lineage>
</organism>
<reference evidence="2" key="1">
    <citation type="journal article" date="2023" name="Int. J. Syst. Evol. Microbiol.">
        <title>Mesoterricola silvestris gen. nov., sp. nov., Mesoterricola sediminis sp. nov., Geothrix oryzae sp. nov., Geothrix edaphica sp. nov., Geothrix rubra sp. nov., and Geothrix limicola sp. nov., six novel members of Acidobacteriota isolated from soils.</title>
        <authorList>
            <person name="Itoh H."/>
            <person name="Sugisawa Y."/>
            <person name="Mise K."/>
            <person name="Xu Z."/>
            <person name="Kuniyasu M."/>
            <person name="Ushijima N."/>
            <person name="Kawano K."/>
            <person name="Kobayashi E."/>
            <person name="Shiratori Y."/>
            <person name="Masuda Y."/>
            <person name="Senoo K."/>
        </authorList>
    </citation>
    <scope>NUCLEOTIDE SEQUENCE [LARGE SCALE GENOMIC DNA]</scope>
    <source>
        <strain evidence="2">W79</strain>
    </source>
</reference>
<dbReference type="AlphaFoldDB" id="A0AA48GYC5"/>
<dbReference type="EMBL" id="AP027080">
    <property type="protein sequence ID" value="BDU74131.1"/>
    <property type="molecule type" value="Genomic_DNA"/>
</dbReference>
<dbReference type="Proteomes" id="UP001238179">
    <property type="component" value="Chromosome"/>
</dbReference>
<gene>
    <name evidence="1" type="ORF">METEAL_33050</name>
</gene>
<evidence type="ECO:0000313" key="1">
    <source>
        <dbReference type="EMBL" id="BDU74131.1"/>
    </source>
</evidence>
<proteinExistence type="predicted"/>
<dbReference type="KEGG" id="msil:METEAL_33050"/>
<keyword evidence="2" id="KW-1185">Reference proteome</keyword>
<protein>
    <submittedName>
        <fullName evidence="1">Uncharacterized protein</fullName>
    </submittedName>
</protein>
<name>A0AA48GYC5_9BACT</name>